<gene>
    <name evidence="5" type="ORF">HHI36_006187</name>
</gene>
<protein>
    <recommendedName>
        <fullName evidence="4">RRM domain-containing protein</fullName>
    </recommendedName>
</protein>
<evidence type="ECO:0000313" key="5">
    <source>
        <dbReference type="EMBL" id="KAL3283028.1"/>
    </source>
</evidence>
<feature type="coiled-coil region" evidence="2">
    <location>
        <begin position="409"/>
        <end position="436"/>
    </location>
</feature>
<dbReference type="CDD" id="cd00590">
    <property type="entry name" value="RRM_SF"/>
    <property type="match status" value="1"/>
</dbReference>
<dbReference type="Proteomes" id="UP001516400">
    <property type="component" value="Unassembled WGS sequence"/>
</dbReference>
<name>A0ABD2NWW2_9CUCU</name>
<comment type="caution">
    <text evidence="5">The sequence shown here is derived from an EMBL/GenBank/DDBJ whole genome shotgun (WGS) entry which is preliminary data.</text>
</comment>
<dbReference type="InterPro" id="IPR035979">
    <property type="entry name" value="RBD_domain_sf"/>
</dbReference>
<feature type="compositionally biased region" description="Basic and acidic residues" evidence="3">
    <location>
        <begin position="59"/>
        <end position="79"/>
    </location>
</feature>
<accession>A0ABD2NWW2</accession>
<keyword evidence="1" id="KW-0694">RNA-binding</keyword>
<evidence type="ECO:0000256" key="3">
    <source>
        <dbReference type="SAM" id="MobiDB-lite"/>
    </source>
</evidence>
<feature type="region of interest" description="Disordered" evidence="3">
    <location>
        <begin position="45"/>
        <end position="102"/>
    </location>
</feature>
<dbReference type="InterPro" id="IPR012677">
    <property type="entry name" value="Nucleotide-bd_a/b_plait_sf"/>
</dbReference>
<proteinExistence type="predicted"/>
<evidence type="ECO:0000313" key="6">
    <source>
        <dbReference type="Proteomes" id="UP001516400"/>
    </source>
</evidence>
<reference evidence="5 6" key="1">
    <citation type="journal article" date="2021" name="BMC Biol.">
        <title>Horizontally acquired antibacterial genes associated with adaptive radiation of ladybird beetles.</title>
        <authorList>
            <person name="Li H.S."/>
            <person name="Tang X.F."/>
            <person name="Huang Y.H."/>
            <person name="Xu Z.Y."/>
            <person name="Chen M.L."/>
            <person name="Du X.Y."/>
            <person name="Qiu B.Y."/>
            <person name="Chen P.T."/>
            <person name="Zhang W."/>
            <person name="Slipinski A."/>
            <person name="Escalona H.E."/>
            <person name="Waterhouse R.M."/>
            <person name="Zwick A."/>
            <person name="Pang H."/>
        </authorList>
    </citation>
    <scope>NUCLEOTIDE SEQUENCE [LARGE SCALE GENOMIC DNA]</scope>
    <source>
        <strain evidence="5">SYSU2018</strain>
    </source>
</reference>
<dbReference type="Gene3D" id="3.30.70.330">
    <property type="match status" value="1"/>
</dbReference>
<keyword evidence="6" id="KW-1185">Reference proteome</keyword>
<feature type="domain" description="RRM" evidence="4">
    <location>
        <begin position="587"/>
        <end position="654"/>
    </location>
</feature>
<keyword evidence="2" id="KW-0175">Coiled coil</keyword>
<evidence type="ECO:0000256" key="2">
    <source>
        <dbReference type="SAM" id="Coils"/>
    </source>
</evidence>
<evidence type="ECO:0000259" key="4">
    <source>
        <dbReference type="SMART" id="SM00360"/>
    </source>
</evidence>
<dbReference type="SMART" id="SM00360">
    <property type="entry name" value="RRM"/>
    <property type="match status" value="1"/>
</dbReference>
<dbReference type="GO" id="GO:0003723">
    <property type="term" value="F:RNA binding"/>
    <property type="evidence" value="ECO:0007669"/>
    <property type="project" value="UniProtKB-KW"/>
</dbReference>
<dbReference type="PANTHER" id="PTHR22014">
    <property type="entry name" value="RNA-BINDING PROTEIN 33"/>
    <property type="match status" value="1"/>
</dbReference>
<dbReference type="AlphaFoldDB" id="A0ABD2NWW2"/>
<dbReference type="InterPro" id="IPR039878">
    <property type="entry name" value="RBM33"/>
</dbReference>
<sequence length="662" mass="76456">MSDALIDETLLNVEDEDLDYDLDPKEEADLLDEDDILDLNYDQIDVNEDKLDNPSSEKLANENKLKSEDKVPPTPEKKNVPPTSKIQKVDKIRRGTKRVRSRTNQYNIGPIRRSKTVLINPRFGGAFHVNHSQFAWDSPPVWNEPQKTQQYIQPWLAGNVPNQPPPPQMPNFNPAPFTNNQGFMFPQPAPQPMPVLQPQIIVNQQPIQTPNPMANPGNYGQPMQMNPYPNQFQFQQPPQIQVVQQMPPPPKVPVHQRLGNPQTSTIHFNQPPNNQMQFDQVPQYNTQFIVDNQNFDQYTQQPFHSQNQVNVDRTFVNNQNVNTPNDDSFNNRSSYVPTRKIIVNSGNYKNYPNNKILKKPNTPFKTQDLRRKQLIQKKVKPAQEVKEESAPVESIIPEDEDEETRQYRLKILEQKKKREEVLRKKEENRLKNLAQEGTIPQPVTHKPVLAHKPATVALYHSTIAPKMMNAQTRVFQQKKFNYKQYPQQQNNQHINAQKYTNNIVITGNDNLHHFGQRNNKNFQKNSHNQGLNSRAFAQPQRLVLSSPNVNKAVHMDTPSDSINEEHLSTFLSNRSVLTEDDLTKTNIVVVKNLATSTNEPKIMKLCREMGKVQKLQMEKKERQATIHFSTVASAHAFYKKFRRHMMDLSMIQVDLVPCDENS</sequence>
<evidence type="ECO:0000256" key="1">
    <source>
        <dbReference type="ARBA" id="ARBA00022884"/>
    </source>
</evidence>
<organism evidence="5 6">
    <name type="scientific">Cryptolaemus montrouzieri</name>
    <dbReference type="NCBI Taxonomy" id="559131"/>
    <lineage>
        <taxon>Eukaryota</taxon>
        <taxon>Metazoa</taxon>
        <taxon>Ecdysozoa</taxon>
        <taxon>Arthropoda</taxon>
        <taxon>Hexapoda</taxon>
        <taxon>Insecta</taxon>
        <taxon>Pterygota</taxon>
        <taxon>Neoptera</taxon>
        <taxon>Endopterygota</taxon>
        <taxon>Coleoptera</taxon>
        <taxon>Polyphaga</taxon>
        <taxon>Cucujiformia</taxon>
        <taxon>Coccinelloidea</taxon>
        <taxon>Coccinellidae</taxon>
        <taxon>Scymninae</taxon>
        <taxon>Scymnini</taxon>
        <taxon>Cryptolaemus</taxon>
    </lineage>
</organism>
<dbReference type="SUPFAM" id="SSF54928">
    <property type="entry name" value="RNA-binding domain, RBD"/>
    <property type="match status" value="1"/>
</dbReference>
<dbReference type="PANTHER" id="PTHR22014:SF2">
    <property type="entry name" value="RNA-BINDING PROTEIN 33"/>
    <property type="match status" value="1"/>
</dbReference>
<dbReference type="InterPro" id="IPR000504">
    <property type="entry name" value="RRM_dom"/>
</dbReference>
<dbReference type="EMBL" id="JABFTP020000144">
    <property type="protein sequence ID" value="KAL3283028.1"/>
    <property type="molecule type" value="Genomic_DNA"/>
</dbReference>